<gene>
    <name evidence="1" type="ORF">AUP40_04315</name>
</gene>
<comment type="caution">
    <text evidence="1">The sequence shown here is derived from an EMBL/GenBank/DDBJ whole genome shotgun (WGS) entry which is preliminary data.</text>
</comment>
<protein>
    <recommendedName>
        <fullName evidence="3">Phage protein, HK97 gp10 family</fullName>
    </recommendedName>
</protein>
<evidence type="ECO:0000313" key="1">
    <source>
        <dbReference type="EMBL" id="KZC97167.1"/>
    </source>
</evidence>
<evidence type="ECO:0008006" key="3">
    <source>
        <dbReference type="Google" id="ProtNLM"/>
    </source>
</evidence>
<accession>A0ABR5XXG3</accession>
<dbReference type="Proteomes" id="UP000076167">
    <property type="component" value="Unassembled WGS sequence"/>
</dbReference>
<keyword evidence="2" id="KW-1185">Reference proteome</keyword>
<proteinExistence type="predicted"/>
<organism evidence="1 2">
    <name type="scientific">Thalassospira xiamenensis</name>
    <dbReference type="NCBI Taxonomy" id="220697"/>
    <lineage>
        <taxon>Bacteria</taxon>
        <taxon>Pseudomonadati</taxon>
        <taxon>Pseudomonadota</taxon>
        <taxon>Alphaproteobacteria</taxon>
        <taxon>Rhodospirillales</taxon>
        <taxon>Thalassospiraceae</taxon>
        <taxon>Thalassospira</taxon>
    </lineage>
</organism>
<dbReference type="RefSeq" id="WP_063093019.1">
    <property type="nucleotide sequence ID" value="NZ_JAINWB010000003.1"/>
</dbReference>
<evidence type="ECO:0000313" key="2">
    <source>
        <dbReference type="Proteomes" id="UP000076167"/>
    </source>
</evidence>
<reference evidence="1 2" key="1">
    <citation type="submission" date="2015-12" db="EMBL/GenBank/DDBJ databases">
        <title>Genome sequence of Thalassospira xiamenensis MCCC 1A03005.</title>
        <authorList>
            <person name="Lu L."/>
            <person name="Lai Q."/>
            <person name="Shao Z."/>
            <person name="Qian P."/>
        </authorList>
    </citation>
    <scope>NUCLEOTIDE SEQUENCE [LARGE SCALE GENOMIC DNA]</scope>
    <source>
        <strain evidence="1 2">MCCC 1A03005</strain>
    </source>
</reference>
<name>A0ABR5XXG3_9PROT</name>
<sequence>MPVTGTKELVAALQHGIPSRIRENVEEALHKAAQLVLFDMEALTPIDASNPGPHARDGLTILAGDGGLSYDIGLPTRDLAEDHFWFRFLDGGTKGGEVSYRRNGRRFTMRVPKRPALRILERAMDGNRDEIERLIVQAIREALREGV</sequence>
<dbReference type="EMBL" id="LPXL01000056">
    <property type="protein sequence ID" value="KZC97167.1"/>
    <property type="molecule type" value="Genomic_DNA"/>
</dbReference>